<dbReference type="SUPFAM" id="SSF52980">
    <property type="entry name" value="Restriction endonuclease-like"/>
    <property type="match status" value="1"/>
</dbReference>
<comment type="caution">
    <text evidence="1">The sequence shown here is derived from an EMBL/GenBank/DDBJ whole genome shotgun (WGS) entry which is preliminary data.</text>
</comment>
<protein>
    <submittedName>
        <fullName evidence="1">Uncharacterized protein</fullName>
    </submittedName>
</protein>
<name>A0A1V1PBN2_9BACT</name>
<organism evidence="1 2">
    <name type="scientific">Candidatus Magnetoglobus multicellularis str. Araruama</name>
    <dbReference type="NCBI Taxonomy" id="890399"/>
    <lineage>
        <taxon>Bacteria</taxon>
        <taxon>Pseudomonadati</taxon>
        <taxon>Thermodesulfobacteriota</taxon>
        <taxon>Desulfobacteria</taxon>
        <taxon>Desulfobacterales</taxon>
        <taxon>Desulfobacteraceae</taxon>
        <taxon>Candidatus Magnetoglobus</taxon>
    </lineage>
</organism>
<dbReference type="AlphaFoldDB" id="A0A1V1PBN2"/>
<evidence type="ECO:0000313" key="1">
    <source>
        <dbReference type="EMBL" id="ETR72198.1"/>
    </source>
</evidence>
<sequence>MKGEYDVVLTNTHSILVVEVKYKLTCEYVTNFYKKSLPKFKLLFPEYSGHKIYGAVASYSDEDNARELAAKYGLFVLGREGQSYEIINKHARQVL</sequence>
<proteinExistence type="predicted"/>
<accession>A0A1V1PBN2</accession>
<evidence type="ECO:0000313" key="2">
    <source>
        <dbReference type="Proteomes" id="UP000189670"/>
    </source>
</evidence>
<reference evidence="2" key="1">
    <citation type="submission" date="2012-11" db="EMBL/GenBank/DDBJ databases">
        <authorList>
            <person name="Lucero-Rivera Y.E."/>
            <person name="Tovar-Ramirez D."/>
        </authorList>
    </citation>
    <scope>NUCLEOTIDE SEQUENCE [LARGE SCALE GENOMIC DNA]</scope>
    <source>
        <strain evidence="2">Araruama</strain>
    </source>
</reference>
<dbReference type="Proteomes" id="UP000189670">
    <property type="component" value="Unassembled WGS sequence"/>
</dbReference>
<gene>
    <name evidence="1" type="ORF">OMM_07648</name>
</gene>
<dbReference type="EMBL" id="ATBP01000173">
    <property type="protein sequence ID" value="ETR72198.1"/>
    <property type="molecule type" value="Genomic_DNA"/>
</dbReference>
<dbReference type="InterPro" id="IPR011335">
    <property type="entry name" value="Restrct_endonuc-II-like"/>
</dbReference>